<evidence type="ECO:0000313" key="2">
    <source>
        <dbReference type="Proteomes" id="UP000288197"/>
    </source>
</evidence>
<dbReference type="EMBL" id="NGJX01000001">
    <property type="protein sequence ID" value="RSU05421.1"/>
    <property type="molecule type" value="Genomic_DNA"/>
</dbReference>
<reference evidence="1 2" key="1">
    <citation type="submission" date="2017-05" db="EMBL/GenBank/DDBJ databases">
        <title>Vagococcus spp. assemblies.</title>
        <authorList>
            <person name="Gulvik C.A."/>
        </authorList>
    </citation>
    <scope>NUCLEOTIDE SEQUENCE [LARGE SCALE GENOMIC DNA]</scope>
    <source>
        <strain evidence="1 2">NCFB 2497</strain>
    </source>
</reference>
<dbReference type="OrthoDB" id="2051266at2"/>
<comment type="caution">
    <text evidence="1">The sequence shown here is derived from an EMBL/GenBank/DDBJ whole genome shotgun (WGS) entry which is preliminary data.</text>
</comment>
<dbReference type="RefSeq" id="WP_114288949.1">
    <property type="nucleotide sequence ID" value="NZ_NGJX01000001.1"/>
</dbReference>
<accession>A0A369B0U3</accession>
<dbReference type="Proteomes" id="UP000288197">
    <property type="component" value="Unassembled WGS sequence"/>
</dbReference>
<evidence type="ECO:0000313" key="1">
    <source>
        <dbReference type="EMBL" id="RSU05421.1"/>
    </source>
</evidence>
<protein>
    <submittedName>
        <fullName evidence="1">Uncharacterized protein</fullName>
    </submittedName>
</protein>
<name>A0A369B0U3_9ENTE</name>
<proteinExistence type="predicted"/>
<dbReference type="AlphaFoldDB" id="A0A369B0U3"/>
<organism evidence="1 2">
    <name type="scientific">Vagococcus fluvialis</name>
    <dbReference type="NCBI Taxonomy" id="2738"/>
    <lineage>
        <taxon>Bacteria</taxon>
        <taxon>Bacillati</taxon>
        <taxon>Bacillota</taxon>
        <taxon>Bacilli</taxon>
        <taxon>Lactobacillales</taxon>
        <taxon>Enterococcaceae</taxon>
        <taxon>Vagococcus</taxon>
    </lineage>
</organism>
<sequence>MIDKFFYWLEHFLRANAALMALTGMGFYGFFKYKFEKMKGDKVSVDNRLSNLEKANLAMLHNKIYVQCASHLTEGFISISDLDDLDYLFTAYKKLGGNGTGETLYNKVKALPNIKMKEGN</sequence>
<dbReference type="GeneID" id="63145703"/>
<gene>
    <name evidence="1" type="ORF">CBF32_00030</name>
</gene>
<keyword evidence="2" id="KW-1185">Reference proteome</keyword>